<dbReference type="KEGG" id="seme:MIZ01_0287"/>
<dbReference type="RefSeq" id="WP_237247701.1">
    <property type="nucleotide sequence ID" value="NZ_AP023423.1"/>
</dbReference>
<sequence>MATESAFVEVAQKVAEKILPSPLFVQRGAALLYQVTVDNQLSLTVNVKRPSRGNSAFQTDLCIFEKKGEEVAIPRVVMEFKTRITTHDVLTYSAKATKHKQVYPYLRYGIVASSETAVPGRLFTHNESLDFCATVSGLEGEELSEFFALLLAAEVESSRRLEAIAYGSVRTRLFRSEVTIHAL</sequence>
<dbReference type="Proteomes" id="UP001320326">
    <property type="component" value="Chromosome"/>
</dbReference>
<reference evidence="1 2" key="1">
    <citation type="journal article" date="2022" name="Int. J. Syst. Evol. Microbiol.">
        <title>&lt;i&gt;Sideroxyarcus emersonii&lt;/i&gt; gen. nov. sp. nov., a neutrophilic, microaerobic iron- and thiosulfate-oxidizing bacterium isolated from iron-rich wetland sediment.</title>
        <authorList>
            <person name="Kato S."/>
            <person name="Itoh T."/>
            <person name="Iino T."/>
            <person name="Ohkuma M."/>
        </authorList>
    </citation>
    <scope>NUCLEOTIDE SEQUENCE [LARGE SCALE GENOMIC DNA]</scope>
    <source>
        <strain evidence="1 2">MIZ01</strain>
    </source>
</reference>
<dbReference type="EMBL" id="AP023423">
    <property type="protein sequence ID" value="BCK86525.1"/>
    <property type="molecule type" value="Genomic_DNA"/>
</dbReference>
<accession>A0AAN1X7R8</accession>
<evidence type="ECO:0000313" key="2">
    <source>
        <dbReference type="Proteomes" id="UP001320326"/>
    </source>
</evidence>
<gene>
    <name evidence="1" type="ORF">MIZ01_0287</name>
</gene>
<keyword evidence="2" id="KW-1185">Reference proteome</keyword>
<evidence type="ECO:0000313" key="1">
    <source>
        <dbReference type="EMBL" id="BCK86525.1"/>
    </source>
</evidence>
<name>A0AAN1X7R8_9PROT</name>
<dbReference type="AlphaFoldDB" id="A0AAN1X7R8"/>
<proteinExistence type="predicted"/>
<protein>
    <submittedName>
        <fullName evidence="1">Uncharacterized protein</fullName>
    </submittedName>
</protein>
<organism evidence="1 2">
    <name type="scientific">Sideroxyarcus emersonii</name>
    <dbReference type="NCBI Taxonomy" id="2764705"/>
    <lineage>
        <taxon>Bacteria</taxon>
        <taxon>Pseudomonadati</taxon>
        <taxon>Pseudomonadota</taxon>
        <taxon>Betaproteobacteria</taxon>
        <taxon>Nitrosomonadales</taxon>
        <taxon>Gallionellaceae</taxon>
        <taxon>Sideroxyarcus</taxon>
    </lineage>
</organism>